<keyword evidence="6 7" id="KW-0472">Membrane</keyword>
<dbReference type="InterPro" id="IPR036640">
    <property type="entry name" value="ABC1_TM_sf"/>
</dbReference>
<dbReference type="GO" id="GO:0005886">
    <property type="term" value="C:plasma membrane"/>
    <property type="evidence" value="ECO:0007669"/>
    <property type="project" value="UniProtKB-SubCell"/>
</dbReference>
<evidence type="ECO:0000259" key="8">
    <source>
        <dbReference type="PROSITE" id="PS50893"/>
    </source>
</evidence>
<dbReference type="AlphaFoldDB" id="B1H0F9"/>
<dbReference type="PROSITE" id="PS50929">
    <property type="entry name" value="ABC_TM1F"/>
    <property type="match status" value="1"/>
</dbReference>
<dbReference type="InterPro" id="IPR003593">
    <property type="entry name" value="AAA+_ATPase"/>
</dbReference>
<evidence type="ECO:0000256" key="4">
    <source>
        <dbReference type="ARBA" id="ARBA00022840"/>
    </source>
</evidence>
<dbReference type="InterPro" id="IPR011527">
    <property type="entry name" value="ABC1_TM_dom"/>
</dbReference>
<keyword evidence="11" id="KW-1185">Reference proteome</keyword>
<keyword evidence="3" id="KW-0547">Nucleotide-binding</keyword>
<dbReference type="KEGG" id="rsd:TGRD_498"/>
<dbReference type="Pfam" id="PF00005">
    <property type="entry name" value="ABC_tran"/>
    <property type="match status" value="1"/>
</dbReference>
<dbReference type="EMBL" id="AP009510">
    <property type="protein sequence ID" value="BAG13991.1"/>
    <property type="molecule type" value="Genomic_DNA"/>
</dbReference>
<evidence type="ECO:0000256" key="2">
    <source>
        <dbReference type="ARBA" id="ARBA00022692"/>
    </source>
</evidence>
<dbReference type="PANTHER" id="PTHR24221:SF654">
    <property type="entry name" value="ATP-BINDING CASSETTE SUB-FAMILY B MEMBER 6"/>
    <property type="match status" value="1"/>
</dbReference>
<sequence length="568" mass="65863">MVRRFKKETNIGNFLELGCSEWKYEYEKGLRLYYKSLKKIVFNLLRNYKTEVFQYLGIDFLLKFINIITTFFLVVFIDTVDISNNFVLIFVTLYISVLVFSSVSVLFKTLTLYLLENKVLFDFRKIILTKFLNSRYNVNSNLSKGPYLSQRVINDTELINDLFVAPIAKSISSIFFLACLLPIFLQFNFLIILLLILSAVLPSLFFPFFNRKNRCFTSKYQEKFALYSSKLSDVIDSVREIKLFDLYKKETDEIDSKVEDLVLINVKRIFWGFTSGQFGVSLQHIIIGILLGFLGCQVQQKVITLGQAIFIYSISDNLFYVINDFWSLYFSIKNSDVPWKRIKRILLRKCENNDVNNDVKKINSIVFQNVSVEKNSRVILKNLNLKINSKDKTVLIGNTGVGKTTILNLIVLFDNVSAGNILINGEDLYGIDIKNFRSKISYFTQDSFLFNTTIKENILLNLDHNNLIVNQKYLEILKICKLDNLDDKRVVGNKGVFVSGGEKQRITLARCLMKNPEVLLLDEFGNSIHENMEIEIYKNLINFYKDKIIIAVSHRVSIANLFDKKIQV</sequence>
<feature type="domain" description="ABC transporter" evidence="8">
    <location>
        <begin position="365"/>
        <end position="568"/>
    </location>
</feature>
<proteinExistence type="predicted"/>
<dbReference type="GO" id="GO:0005524">
    <property type="term" value="F:ATP binding"/>
    <property type="evidence" value="ECO:0007669"/>
    <property type="project" value="UniProtKB-KW"/>
</dbReference>
<evidence type="ECO:0000313" key="11">
    <source>
        <dbReference type="Proteomes" id="UP000001691"/>
    </source>
</evidence>
<dbReference type="GO" id="GO:0016887">
    <property type="term" value="F:ATP hydrolysis activity"/>
    <property type="evidence" value="ECO:0007669"/>
    <property type="project" value="InterPro"/>
</dbReference>
<dbReference type="SUPFAM" id="SSF90123">
    <property type="entry name" value="ABC transporter transmembrane region"/>
    <property type="match status" value="1"/>
</dbReference>
<dbReference type="Pfam" id="PF00664">
    <property type="entry name" value="ABC_membrane"/>
    <property type="match status" value="1"/>
</dbReference>
<dbReference type="Gene3D" id="3.40.50.300">
    <property type="entry name" value="P-loop containing nucleotide triphosphate hydrolases"/>
    <property type="match status" value="1"/>
</dbReference>
<dbReference type="GO" id="GO:0140359">
    <property type="term" value="F:ABC-type transporter activity"/>
    <property type="evidence" value="ECO:0007669"/>
    <property type="project" value="InterPro"/>
</dbReference>
<keyword evidence="2 7" id="KW-0812">Transmembrane</keyword>
<dbReference type="PROSITE" id="PS00211">
    <property type="entry name" value="ABC_TRANSPORTER_1"/>
    <property type="match status" value="1"/>
</dbReference>
<dbReference type="InterPro" id="IPR027417">
    <property type="entry name" value="P-loop_NTPase"/>
</dbReference>
<organism evidence="10 11">
    <name type="scientific">Endomicrobium trichonymphae</name>
    <dbReference type="NCBI Taxonomy" id="1408204"/>
    <lineage>
        <taxon>Bacteria</taxon>
        <taxon>Pseudomonadati</taxon>
        <taxon>Elusimicrobiota</taxon>
        <taxon>Endomicrobiia</taxon>
        <taxon>Endomicrobiales</taxon>
        <taxon>Endomicrobiaceae</taxon>
        <taxon>Candidatus Endomicrobiellum</taxon>
    </lineage>
</organism>
<dbReference type="InterPro" id="IPR003439">
    <property type="entry name" value="ABC_transporter-like_ATP-bd"/>
</dbReference>
<feature type="transmembrane region" description="Helical" evidence="7">
    <location>
        <begin position="269"/>
        <end position="294"/>
    </location>
</feature>
<evidence type="ECO:0000256" key="6">
    <source>
        <dbReference type="ARBA" id="ARBA00023136"/>
    </source>
</evidence>
<dbReference type="GO" id="GO:0034040">
    <property type="term" value="F:ATPase-coupled lipid transmembrane transporter activity"/>
    <property type="evidence" value="ECO:0007669"/>
    <property type="project" value="TreeGrafter"/>
</dbReference>
<keyword evidence="5 7" id="KW-1133">Transmembrane helix</keyword>
<gene>
    <name evidence="10" type="ordered locus">TGRD_498</name>
</gene>
<dbReference type="Gene3D" id="1.20.1560.10">
    <property type="entry name" value="ABC transporter type 1, transmembrane domain"/>
    <property type="match status" value="1"/>
</dbReference>
<dbReference type="InterPro" id="IPR039421">
    <property type="entry name" value="Type_1_exporter"/>
</dbReference>
<dbReference type="HOGENOM" id="CLU_479757_0_0_0"/>
<keyword evidence="4" id="KW-0067">ATP-binding</keyword>
<feature type="transmembrane region" description="Helical" evidence="7">
    <location>
        <begin position="162"/>
        <end position="183"/>
    </location>
</feature>
<reference evidence="11" key="1">
    <citation type="journal article" date="2008" name="Proc. Natl. Acad. Sci. U.S.A.">
        <title>Complete genome of the uncultured termite group 1 bacteria in a single host protist cell.</title>
        <authorList>
            <person name="Hongoh Y."/>
            <person name="Sharma V.K."/>
            <person name="Prakash T."/>
            <person name="Noda S."/>
            <person name="Taylor T.D."/>
            <person name="Kudo T."/>
            <person name="Sakaki Y."/>
            <person name="Toyoda A."/>
            <person name="Hattori M."/>
            <person name="Ohkuma M."/>
        </authorList>
    </citation>
    <scope>NUCLEOTIDE SEQUENCE [LARGE SCALE GENOMIC DNA]</scope>
    <source>
        <strain evidence="11">Rs-D17 genomovar Ri2008</strain>
    </source>
</reference>
<feature type="transmembrane region" description="Helical" evidence="7">
    <location>
        <begin position="189"/>
        <end position="209"/>
    </location>
</feature>
<dbReference type="PANTHER" id="PTHR24221">
    <property type="entry name" value="ATP-BINDING CASSETTE SUB-FAMILY B"/>
    <property type="match status" value="1"/>
</dbReference>
<dbReference type="InterPro" id="IPR017871">
    <property type="entry name" value="ABC_transporter-like_CS"/>
</dbReference>
<evidence type="ECO:0000256" key="5">
    <source>
        <dbReference type="ARBA" id="ARBA00022989"/>
    </source>
</evidence>
<dbReference type="SMART" id="SM00382">
    <property type="entry name" value="AAA"/>
    <property type="match status" value="1"/>
</dbReference>
<evidence type="ECO:0000256" key="1">
    <source>
        <dbReference type="ARBA" id="ARBA00004651"/>
    </source>
</evidence>
<dbReference type="Proteomes" id="UP000001691">
    <property type="component" value="Chromosome"/>
</dbReference>
<protein>
    <submittedName>
        <fullName evidence="10">Multidrug resistance type (MdlB)-like ABC transporter, ATPase/permease component</fullName>
    </submittedName>
</protein>
<feature type="domain" description="ABC transmembrane type-1" evidence="9">
    <location>
        <begin position="60"/>
        <end position="334"/>
    </location>
</feature>
<evidence type="ECO:0000256" key="3">
    <source>
        <dbReference type="ARBA" id="ARBA00022741"/>
    </source>
</evidence>
<evidence type="ECO:0000259" key="9">
    <source>
        <dbReference type="PROSITE" id="PS50929"/>
    </source>
</evidence>
<dbReference type="STRING" id="471821.TGRD_508"/>
<evidence type="ECO:0000256" key="7">
    <source>
        <dbReference type="SAM" id="Phobius"/>
    </source>
</evidence>
<accession>B1H0F9</accession>
<evidence type="ECO:0000313" key="10">
    <source>
        <dbReference type="EMBL" id="BAG13991.1"/>
    </source>
</evidence>
<dbReference type="PROSITE" id="PS50893">
    <property type="entry name" value="ABC_TRANSPORTER_2"/>
    <property type="match status" value="1"/>
</dbReference>
<dbReference type="PATRIC" id="fig|471821.5.peg.830"/>
<comment type="subcellular location">
    <subcellularLocation>
        <location evidence="1">Cell membrane</location>
        <topology evidence="1">Multi-pass membrane protein</topology>
    </subcellularLocation>
</comment>
<name>B1H0F9_ENDTX</name>
<dbReference type="CDD" id="cd03228">
    <property type="entry name" value="ABCC_MRP_Like"/>
    <property type="match status" value="1"/>
</dbReference>
<feature type="transmembrane region" description="Helical" evidence="7">
    <location>
        <begin position="55"/>
        <end position="77"/>
    </location>
</feature>
<dbReference type="SUPFAM" id="SSF52540">
    <property type="entry name" value="P-loop containing nucleoside triphosphate hydrolases"/>
    <property type="match status" value="1"/>
</dbReference>
<feature type="transmembrane region" description="Helical" evidence="7">
    <location>
        <begin position="89"/>
        <end position="115"/>
    </location>
</feature>